<organism evidence="4 5">
    <name type="scientific">Trichoderma asperellum (strain ATCC 204424 / CBS 433.97 / NBRC 101777)</name>
    <dbReference type="NCBI Taxonomy" id="1042311"/>
    <lineage>
        <taxon>Eukaryota</taxon>
        <taxon>Fungi</taxon>
        <taxon>Dikarya</taxon>
        <taxon>Ascomycota</taxon>
        <taxon>Pezizomycotina</taxon>
        <taxon>Sordariomycetes</taxon>
        <taxon>Hypocreomycetidae</taxon>
        <taxon>Hypocreales</taxon>
        <taxon>Hypocreaceae</taxon>
        <taxon>Trichoderma</taxon>
    </lineage>
</organism>
<feature type="domain" description="NmrA-like" evidence="3">
    <location>
        <begin position="3"/>
        <end position="158"/>
    </location>
</feature>
<gene>
    <name evidence="4" type="ORF">M441DRAFT_49455</name>
</gene>
<reference evidence="4 5" key="1">
    <citation type="submission" date="2016-07" db="EMBL/GenBank/DDBJ databases">
        <title>Multiple horizontal gene transfer events from other fungi enriched the ability of initially mycotrophic Trichoderma (Ascomycota) to feed on dead plant biomass.</title>
        <authorList>
            <consortium name="DOE Joint Genome Institute"/>
            <person name="Aerts A."/>
            <person name="Atanasova L."/>
            <person name="Chenthamara K."/>
            <person name="Zhang J."/>
            <person name="Grujic M."/>
            <person name="Henrissat B."/>
            <person name="Kuo A."/>
            <person name="Salamov A."/>
            <person name="Lipzen A."/>
            <person name="Labutti K."/>
            <person name="Barry K."/>
            <person name="Miao Y."/>
            <person name="Rahimi M.J."/>
            <person name="Shen Q."/>
            <person name="Grigoriev I.V."/>
            <person name="Kubicek C.P."/>
            <person name="Druzhinina I.S."/>
        </authorList>
    </citation>
    <scope>NUCLEOTIDE SEQUENCE [LARGE SCALE GENOMIC DNA]</scope>
    <source>
        <strain evidence="4 5">CBS 433.97</strain>
    </source>
</reference>
<dbReference type="STRING" id="1042311.A0A2T3YZM7"/>
<evidence type="ECO:0000313" key="5">
    <source>
        <dbReference type="Proteomes" id="UP000240493"/>
    </source>
</evidence>
<dbReference type="GO" id="GO:0005634">
    <property type="term" value="C:nucleus"/>
    <property type="evidence" value="ECO:0007669"/>
    <property type="project" value="TreeGrafter"/>
</dbReference>
<dbReference type="Proteomes" id="UP000240493">
    <property type="component" value="Unassembled WGS sequence"/>
</dbReference>
<dbReference type="Gene3D" id="3.40.50.720">
    <property type="entry name" value="NAD(P)-binding Rossmann-like Domain"/>
    <property type="match status" value="1"/>
</dbReference>
<evidence type="ECO:0000313" key="4">
    <source>
        <dbReference type="EMBL" id="PTB37970.1"/>
    </source>
</evidence>
<comment type="similarity">
    <text evidence="1">Belongs to the NmrA-type oxidoreductase family.</text>
</comment>
<sequence>MTTKTILVIGGNGAQGVPVVQGGILLPLISTGLSQHGYHVRVLSSNENSEHSKKLRDIVPNVQFVTGRPTDETALHSAFAGVDYAFVNLNSFSLGIKNEFRVKHYVWSSLDHYALETKFDDALRCGHYYGKDHVRRWMSCLPQSPMKWSVVCTGPYYQRYD</sequence>
<proteinExistence type="inferred from homology"/>
<dbReference type="PANTHER" id="PTHR42748:SF14">
    <property type="entry name" value="SNOAL-LIKE DOMAIN-CONTAINING PROTEIN"/>
    <property type="match status" value="1"/>
</dbReference>
<dbReference type="InterPro" id="IPR036291">
    <property type="entry name" value="NAD(P)-bd_dom_sf"/>
</dbReference>
<evidence type="ECO:0000259" key="3">
    <source>
        <dbReference type="Pfam" id="PF05368"/>
    </source>
</evidence>
<dbReference type="InterPro" id="IPR051164">
    <property type="entry name" value="NmrA-like_oxidored"/>
</dbReference>
<keyword evidence="2" id="KW-0521">NADP</keyword>
<dbReference type="OrthoDB" id="300709at2759"/>
<accession>A0A2T3YZM7</accession>
<dbReference type="InterPro" id="IPR008030">
    <property type="entry name" value="NmrA-like"/>
</dbReference>
<dbReference type="Pfam" id="PF05368">
    <property type="entry name" value="NmrA"/>
    <property type="match status" value="1"/>
</dbReference>
<dbReference type="AlphaFoldDB" id="A0A2T3YZM7"/>
<keyword evidence="5" id="KW-1185">Reference proteome</keyword>
<dbReference type="PANTHER" id="PTHR42748">
    <property type="entry name" value="NITROGEN METABOLITE REPRESSION PROTEIN NMRA FAMILY MEMBER"/>
    <property type="match status" value="1"/>
</dbReference>
<name>A0A2T3YZM7_TRIA4</name>
<dbReference type="SUPFAM" id="SSF51735">
    <property type="entry name" value="NAD(P)-binding Rossmann-fold domains"/>
    <property type="match status" value="1"/>
</dbReference>
<protein>
    <recommendedName>
        <fullName evidence="3">NmrA-like domain-containing protein</fullName>
    </recommendedName>
</protein>
<evidence type="ECO:0000256" key="2">
    <source>
        <dbReference type="ARBA" id="ARBA00022857"/>
    </source>
</evidence>
<evidence type="ECO:0000256" key="1">
    <source>
        <dbReference type="ARBA" id="ARBA00006328"/>
    </source>
</evidence>
<dbReference type="EMBL" id="KZ679266">
    <property type="protein sequence ID" value="PTB37970.1"/>
    <property type="molecule type" value="Genomic_DNA"/>
</dbReference>